<dbReference type="Proteomes" id="UP000243459">
    <property type="component" value="Chromosome 5"/>
</dbReference>
<evidence type="ECO:0000313" key="4">
    <source>
        <dbReference type="Proteomes" id="UP000243459"/>
    </source>
</evidence>
<keyword evidence="4" id="KW-1185">Reference proteome</keyword>
<organism evidence="3 4">
    <name type="scientific">Asparagus officinalis</name>
    <name type="common">Garden asparagus</name>
    <dbReference type="NCBI Taxonomy" id="4686"/>
    <lineage>
        <taxon>Eukaryota</taxon>
        <taxon>Viridiplantae</taxon>
        <taxon>Streptophyta</taxon>
        <taxon>Embryophyta</taxon>
        <taxon>Tracheophyta</taxon>
        <taxon>Spermatophyta</taxon>
        <taxon>Magnoliopsida</taxon>
        <taxon>Liliopsida</taxon>
        <taxon>Asparagales</taxon>
        <taxon>Asparagaceae</taxon>
        <taxon>Asparagoideae</taxon>
        <taxon>Asparagus</taxon>
    </lineage>
</organism>
<dbReference type="PANTHER" id="PTHR33210:SF18">
    <property type="entry name" value="PROTODERMAL FACTOR 1"/>
    <property type="match status" value="1"/>
</dbReference>
<reference evidence="4" key="1">
    <citation type="journal article" date="2017" name="Nat. Commun.">
        <title>The asparagus genome sheds light on the origin and evolution of a young Y chromosome.</title>
        <authorList>
            <person name="Harkess A."/>
            <person name="Zhou J."/>
            <person name="Xu C."/>
            <person name="Bowers J.E."/>
            <person name="Van der Hulst R."/>
            <person name="Ayyampalayam S."/>
            <person name="Mercati F."/>
            <person name="Riccardi P."/>
            <person name="McKain M.R."/>
            <person name="Kakrana A."/>
            <person name="Tang H."/>
            <person name="Ray J."/>
            <person name="Groenendijk J."/>
            <person name="Arikit S."/>
            <person name="Mathioni S.M."/>
            <person name="Nakano M."/>
            <person name="Shan H."/>
            <person name="Telgmann-Rauber A."/>
            <person name="Kanno A."/>
            <person name="Yue Z."/>
            <person name="Chen H."/>
            <person name="Li W."/>
            <person name="Chen Y."/>
            <person name="Xu X."/>
            <person name="Zhang Y."/>
            <person name="Luo S."/>
            <person name="Chen H."/>
            <person name="Gao J."/>
            <person name="Mao Z."/>
            <person name="Pires J.C."/>
            <person name="Luo M."/>
            <person name="Kudrna D."/>
            <person name="Wing R.A."/>
            <person name="Meyers B.C."/>
            <person name="Yi K."/>
            <person name="Kong H."/>
            <person name="Lavrijsen P."/>
            <person name="Sunseri F."/>
            <person name="Falavigna A."/>
            <person name="Ye Y."/>
            <person name="Leebens-Mack J.H."/>
            <person name="Chen G."/>
        </authorList>
    </citation>
    <scope>NUCLEOTIDE SEQUENCE [LARGE SCALE GENOMIC DNA]</scope>
    <source>
        <strain evidence="4">cv. DH0086</strain>
    </source>
</reference>
<keyword evidence="2" id="KW-0732">Signal</keyword>
<dbReference type="OrthoDB" id="696797at2759"/>
<dbReference type="AlphaFoldDB" id="A0A5P1EVS2"/>
<feature type="compositionally biased region" description="Pro residues" evidence="1">
    <location>
        <begin position="102"/>
        <end position="167"/>
    </location>
</feature>
<dbReference type="InterPro" id="IPR039923">
    <property type="entry name" value="Protodermal_1"/>
</dbReference>
<feature type="chain" id="PRO_5024353782" description="Protodermal factor 1" evidence="2">
    <location>
        <begin position="26"/>
        <end position="284"/>
    </location>
</feature>
<evidence type="ECO:0000313" key="3">
    <source>
        <dbReference type="EMBL" id="ONK70136.1"/>
    </source>
</evidence>
<dbReference type="EMBL" id="CM007385">
    <property type="protein sequence ID" value="ONK70136.1"/>
    <property type="molecule type" value="Genomic_DNA"/>
</dbReference>
<dbReference type="Gramene" id="ONK70136">
    <property type="protein sequence ID" value="ONK70136"/>
    <property type="gene ID" value="A4U43_C05F30630"/>
</dbReference>
<gene>
    <name evidence="3" type="ORF">A4U43_C05F30630</name>
</gene>
<evidence type="ECO:0000256" key="1">
    <source>
        <dbReference type="SAM" id="MobiDB-lite"/>
    </source>
</evidence>
<feature type="region of interest" description="Disordered" evidence="1">
    <location>
        <begin position="32"/>
        <end position="168"/>
    </location>
</feature>
<accession>A0A5P1EVS2</accession>
<proteinExistence type="predicted"/>
<evidence type="ECO:0008006" key="5">
    <source>
        <dbReference type="Google" id="ProtNLM"/>
    </source>
</evidence>
<dbReference type="OMA" id="KHVDPSP"/>
<protein>
    <recommendedName>
        <fullName evidence="5">Protodermal factor 1</fullName>
    </recommendedName>
</protein>
<evidence type="ECO:0000256" key="2">
    <source>
        <dbReference type="SAM" id="SignalP"/>
    </source>
</evidence>
<feature type="compositionally biased region" description="Gly residues" evidence="1">
    <location>
        <begin position="67"/>
        <end position="82"/>
    </location>
</feature>
<dbReference type="PANTHER" id="PTHR33210">
    <property type="entry name" value="PROTODERMAL FACTOR 1"/>
    <property type="match status" value="1"/>
</dbReference>
<sequence>MEARRGGQVLMISFLLTVLFSQSHEREFADQKTYYPPDPHSLSRPPHSVRPPKHHHRTPACPPPPQGGSGCGCTPSHGGGSGSSPATHPPSPSGGGGGYYGNPPPSPIVEPISPPTPTIVPTPDTPSILTPPSPPLVPSPPFIPVDPNTPPLTPSTPPVDPNSPPFTPGGTPGTCIFWSSNPTLIWGIFGYWATVGGLFGPVTTLPFSSNLSVQEALANTRNDGYGALYREATASYLNSLVNKNFPFTTPEVRHGFVSSMVSEKAAANQARVFKLANEGRFKKH</sequence>
<name>A0A5P1EVS2_ASPOF</name>
<feature type="signal peptide" evidence="2">
    <location>
        <begin position="1"/>
        <end position="25"/>
    </location>
</feature>